<dbReference type="Gene3D" id="3.40.80.10">
    <property type="entry name" value="Peptidoglycan recognition protein-like"/>
    <property type="match status" value="1"/>
</dbReference>
<evidence type="ECO:0000313" key="7">
    <source>
        <dbReference type="EMBL" id="SLN37171.1"/>
    </source>
</evidence>
<dbReference type="SUPFAM" id="SSF47090">
    <property type="entry name" value="PGBD-like"/>
    <property type="match status" value="1"/>
</dbReference>
<evidence type="ECO:0000256" key="1">
    <source>
        <dbReference type="ARBA" id="ARBA00001561"/>
    </source>
</evidence>
<name>A0A1Y5SC07_9PROT</name>
<organism evidence="7 8">
    <name type="scientific">Oceanibacterium hippocampi</name>
    <dbReference type="NCBI Taxonomy" id="745714"/>
    <lineage>
        <taxon>Bacteria</taxon>
        <taxon>Pseudomonadati</taxon>
        <taxon>Pseudomonadota</taxon>
        <taxon>Alphaproteobacteria</taxon>
        <taxon>Sneathiellales</taxon>
        <taxon>Sneathiellaceae</taxon>
        <taxon>Oceanibacterium</taxon>
    </lineage>
</organism>
<dbReference type="GO" id="GO:0009253">
    <property type="term" value="P:peptidoglycan catabolic process"/>
    <property type="evidence" value="ECO:0007669"/>
    <property type="project" value="InterPro"/>
</dbReference>
<dbReference type="InParanoid" id="A0A1Y5SC07"/>
<evidence type="ECO:0000256" key="5">
    <source>
        <dbReference type="ARBA" id="ARBA00023316"/>
    </source>
</evidence>
<dbReference type="Pfam" id="PF01510">
    <property type="entry name" value="Amidase_2"/>
    <property type="match status" value="1"/>
</dbReference>
<keyword evidence="4 7" id="KW-0378">Hydrolase</keyword>
<evidence type="ECO:0000256" key="4">
    <source>
        <dbReference type="ARBA" id="ARBA00022801"/>
    </source>
</evidence>
<dbReference type="InterPro" id="IPR051206">
    <property type="entry name" value="NAMLAA_amidase_2"/>
</dbReference>
<dbReference type="Proteomes" id="UP000193200">
    <property type="component" value="Unassembled WGS sequence"/>
</dbReference>
<evidence type="ECO:0000313" key="8">
    <source>
        <dbReference type="Proteomes" id="UP000193200"/>
    </source>
</evidence>
<dbReference type="InterPro" id="IPR002502">
    <property type="entry name" value="Amidase_domain"/>
</dbReference>
<dbReference type="EMBL" id="FWFR01000001">
    <property type="protein sequence ID" value="SLN37171.1"/>
    <property type="molecule type" value="Genomic_DNA"/>
</dbReference>
<dbReference type="PANTHER" id="PTHR30417:SF1">
    <property type="entry name" value="N-ACETYLMURAMOYL-L-ALANINE AMIDASE AMID"/>
    <property type="match status" value="1"/>
</dbReference>
<dbReference type="GO" id="GO:0071555">
    <property type="term" value="P:cell wall organization"/>
    <property type="evidence" value="ECO:0007669"/>
    <property type="project" value="UniProtKB-KW"/>
</dbReference>
<keyword evidence="8" id="KW-1185">Reference proteome</keyword>
<dbReference type="AlphaFoldDB" id="A0A1Y5SC07"/>
<dbReference type="Gene3D" id="1.10.101.10">
    <property type="entry name" value="PGBD-like superfamily/PGBD"/>
    <property type="match status" value="1"/>
</dbReference>
<evidence type="ECO:0000259" key="6">
    <source>
        <dbReference type="SMART" id="SM00644"/>
    </source>
</evidence>
<dbReference type="OrthoDB" id="9794842at2"/>
<dbReference type="InterPro" id="IPR002477">
    <property type="entry name" value="Peptidoglycan-bd-like"/>
</dbReference>
<dbReference type="CDD" id="cd06583">
    <property type="entry name" value="PGRP"/>
    <property type="match status" value="1"/>
</dbReference>
<feature type="domain" description="N-acetylmuramoyl-L-alanine amidase" evidence="6">
    <location>
        <begin position="9"/>
        <end position="146"/>
    </location>
</feature>
<dbReference type="GO" id="GO:0008745">
    <property type="term" value="F:N-acetylmuramoyl-L-alanine amidase activity"/>
    <property type="evidence" value="ECO:0007669"/>
    <property type="project" value="UniProtKB-EC"/>
</dbReference>
<dbReference type="EC" id="3.5.1.28" evidence="3"/>
<dbReference type="InterPro" id="IPR036365">
    <property type="entry name" value="PGBD-like_sf"/>
</dbReference>
<dbReference type="PANTHER" id="PTHR30417">
    <property type="entry name" value="N-ACETYLMURAMOYL-L-ALANINE AMIDASE AMID"/>
    <property type="match status" value="1"/>
</dbReference>
<evidence type="ECO:0000256" key="2">
    <source>
        <dbReference type="ARBA" id="ARBA00007553"/>
    </source>
</evidence>
<dbReference type="FunCoup" id="A0A1Y5SC07">
    <property type="interactions" value="12"/>
</dbReference>
<comment type="similarity">
    <text evidence="2">Belongs to the N-acetylmuramoyl-L-alanine amidase 2 family.</text>
</comment>
<dbReference type="Pfam" id="PF01471">
    <property type="entry name" value="PG_binding_1"/>
    <property type="match status" value="1"/>
</dbReference>
<dbReference type="SUPFAM" id="SSF55846">
    <property type="entry name" value="N-acetylmuramoyl-L-alanine amidase-like"/>
    <property type="match status" value="1"/>
</dbReference>
<sequence>MTDITRRASPNHDARPPGGPVDILLVHYTGMESAEAALDRLCDPAAKVSAHYLIDEAGRIFALVDEARRAWHAGVASWAGAADINARSVGIELVNPGHEFGYRPFPEAQMRALDGLAIAIVARHGIPPHRVIGHSDVAPERKQDPGELFDWARLARLGLGLWPAPDFAPSPHAEALGPGASGAAVVDLQLALGGLGYRVEGTGLYDTPTGAVVTAFQRHWRQSGVDGIADGETRSLIHHLLDRLPDGPA</sequence>
<gene>
    <name evidence="7" type="primary">amiD</name>
    <name evidence="7" type="ORF">OCH7691_01512</name>
</gene>
<dbReference type="RefSeq" id="WP_085882721.1">
    <property type="nucleotide sequence ID" value="NZ_FWFR01000001.1"/>
</dbReference>
<proteinExistence type="inferred from homology"/>
<dbReference type="SMART" id="SM00644">
    <property type="entry name" value="Ami_2"/>
    <property type="match status" value="1"/>
</dbReference>
<evidence type="ECO:0000256" key="3">
    <source>
        <dbReference type="ARBA" id="ARBA00011901"/>
    </source>
</evidence>
<keyword evidence="5" id="KW-0961">Cell wall biogenesis/degradation</keyword>
<accession>A0A1Y5SC07</accession>
<dbReference type="InterPro" id="IPR036366">
    <property type="entry name" value="PGBDSf"/>
</dbReference>
<protein>
    <recommendedName>
        <fullName evidence="3">N-acetylmuramoyl-L-alanine amidase</fullName>
        <ecNumber evidence="3">3.5.1.28</ecNumber>
    </recommendedName>
</protein>
<comment type="catalytic activity">
    <reaction evidence="1">
        <text>Hydrolyzes the link between N-acetylmuramoyl residues and L-amino acid residues in certain cell-wall glycopeptides.</text>
        <dbReference type="EC" id="3.5.1.28"/>
    </reaction>
</comment>
<dbReference type="GO" id="GO:0019867">
    <property type="term" value="C:outer membrane"/>
    <property type="evidence" value="ECO:0007669"/>
    <property type="project" value="TreeGrafter"/>
</dbReference>
<dbReference type="GO" id="GO:0009254">
    <property type="term" value="P:peptidoglycan turnover"/>
    <property type="evidence" value="ECO:0007669"/>
    <property type="project" value="TreeGrafter"/>
</dbReference>
<dbReference type="InterPro" id="IPR036505">
    <property type="entry name" value="Amidase/PGRP_sf"/>
</dbReference>
<reference evidence="7 8" key="1">
    <citation type="submission" date="2017-03" db="EMBL/GenBank/DDBJ databases">
        <authorList>
            <person name="Afonso C.L."/>
            <person name="Miller P.J."/>
            <person name="Scott M.A."/>
            <person name="Spackman E."/>
            <person name="Goraichik I."/>
            <person name="Dimitrov K.M."/>
            <person name="Suarez D.L."/>
            <person name="Swayne D.E."/>
        </authorList>
    </citation>
    <scope>NUCLEOTIDE SEQUENCE [LARGE SCALE GENOMIC DNA]</scope>
    <source>
        <strain evidence="7 8">CECT 7691</strain>
    </source>
</reference>